<comment type="caution">
    <text evidence="1">The sequence shown here is derived from an EMBL/GenBank/DDBJ whole genome shotgun (WGS) entry which is preliminary data.</text>
</comment>
<protein>
    <submittedName>
        <fullName evidence="1">Uncharacterized protein</fullName>
    </submittedName>
</protein>
<evidence type="ECO:0000313" key="1">
    <source>
        <dbReference type="EMBL" id="GJN65733.1"/>
    </source>
</evidence>
<name>A0AA37J0P7_9FIRM</name>
<gene>
    <name evidence="1" type="ORF">JCM17207_23580</name>
</gene>
<accession>A0AA37J0P7</accession>
<dbReference type="Proteomes" id="UP001055185">
    <property type="component" value="Unassembled WGS sequence"/>
</dbReference>
<dbReference type="RefSeq" id="WP_238317943.1">
    <property type="nucleotide sequence ID" value="NZ_BQKV01000106.1"/>
</dbReference>
<dbReference type="EMBL" id="BQKV01000106">
    <property type="protein sequence ID" value="GJN65733.1"/>
    <property type="molecule type" value="Genomic_DNA"/>
</dbReference>
<sequence>MANNIIYANPANIQELMDALKTRVVRPVAGKGLSTNDLTNELKAKYDQAAQKVDSLESAGAEANVIETVKVNGSPLTPDGSKAVNITVPTKVSQITNDSGFQTSSQVTSAINSKIASVYKPGGSVAFASLPALSASVLGKVYNVTDAFTTTSSFMEGSGKKYPAGTNVVVVDAGSRTYKFDVLAGFVDLSGYATTSAMTSAIATAKSQAISSANSSTDTKLASYLKAAELVPMTSEEIQAIFDGWE</sequence>
<proteinExistence type="predicted"/>
<dbReference type="AlphaFoldDB" id="A0AA37J0P7"/>
<evidence type="ECO:0000313" key="2">
    <source>
        <dbReference type="Proteomes" id="UP001055185"/>
    </source>
</evidence>
<organism evidence="1 2">
    <name type="scientific">Faecalibacterium gallinarum</name>
    <dbReference type="NCBI Taxonomy" id="2903556"/>
    <lineage>
        <taxon>Bacteria</taxon>
        <taxon>Bacillati</taxon>
        <taxon>Bacillota</taxon>
        <taxon>Clostridia</taxon>
        <taxon>Eubacteriales</taxon>
        <taxon>Oscillospiraceae</taxon>
        <taxon>Faecalibacterium</taxon>
    </lineage>
</organism>
<reference evidence="1" key="1">
    <citation type="journal article" date="2022" name="Int. J. Syst. Evol. Microbiol.">
        <title>Genome-based, phenotypic and chemotaxonomic classification of Faecalibacterium strains: proposal of three novel species Faecalibacterium duncaniae sp. nov., Faecalibacterium hattorii sp. nov. and Faecalibacterium gallinarum sp. nov. .</title>
        <authorList>
            <person name="Sakamoto M."/>
            <person name="Sakurai N."/>
            <person name="Tanno H."/>
            <person name="Iino T."/>
            <person name="Ohkuma M."/>
            <person name="Endo A."/>
        </authorList>
    </citation>
    <scope>NUCLEOTIDE SEQUENCE</scope>
    <source>
        <strain evidence="1">JCM 17207</strain>
    </source>
</reference>
<keyword evidence="2" id="KW-1185">Reference proteome</keyword>